<evidence type="ECO:0000256" key="4">
    <source>
        <dbReference type="ARBA" id="ARBA00023239"/>
    </source>
</evidence>
<keyword evidence="2" id="KW-0479">Metal-binding</keyword>
<name>A0A2B7YBE0_POLH7</name>
<dbReference type="OrthoDB" id="5422068at2759"/>
<dbReference type="PANTHER" id="PTHR33337">
    <property type="entry name" value="GFA DOMAIN-CONTAINING PROTEIN"/>
    <property type="match status" value="1"/>
</dbReference>
<dbReference type="GO" id="GO:0046872">
    <property type="term" value="F:metal ion binding"/>
    <property type="evidence" value="ECO:0007669"/>
    <property type="project" value="UniProtKB-KW"/>
</dbReference>
<dbReference type="AlphaFoldDB" id="A0A2B7YBE0"/>
<dbReference type="Gene3D" id="3.90.1590.10">
    <property type="entry name" value="glutathione-dependent formaldehyde- activating enzyme (gfa)"/>
    <property type="match status" value="2"/>
</dbReference>
<dbReference type="InterPro" id="IPR011057">
    <property type="entry name" value="Mss4-like_sf"/>
</dbReference>
<dbReference type="PANTHER" id="PTHR33337:SF40">
    <property type="entry name" value="CENP-V_GFA DOMAIN-CONTAINING PROTEIN-RELATED"/>
    <property type="match status" value="1"/>
</dbReference>
<comment type="similarity">
    <text evidence="1">Belongs to the Gfa family.</text>
</comment>
<evidence type="ECO:0000256" key="1">
    <source>
        <dbReference type="ARBA" id="ARBA00005495"/>
    </source>
</evidence>
<dbReference type="Pfam" id="PF04828">
    <property type="entry name" value="GFA"/>
    <property type="match status" value="2"/>
</dbReference>
<evidence type="ECO:0000313" key="6">
    <source>
        <dbReference type="EMBL" id="PGH21374.1"/>
    </source>
</evidence>
<evidence type="ECO:0000259" key="5">
    <source>
        <dbReference type="PROSITE" id="PS51891"/>
    </source>
</evidence>
<evidence type="ECO:0000256" key="2">
    <source>
        <dbReference type="ARBA" id="ARBA00022723"/>
    </source>
</evidence>
<keyword evidence="3" id="KW-0862">Zinc</keyword>
<dbReference type="InterPro" id="IPR006913">
    <property type="entry name" value="CENP-V/GFA"/>
</dbReference>
<dbReference type="EMBL" id="PDNA01000036">
    <property type="protein sequence ID" value="PGH21374.1"/>
    <property type="molecule type" value="Genomic_DNA"/>
</dbReference>
<proteinExistence type="inferred from homology"/>
<evidence type="ECO:0000313" key="7">
    <source>
        <dbReference type="Proteomes" id="UP000224634"/>
    </source>
</evidence>
<gene>
    <name evidence="6" type="ORF">AJ80_03291</name>
</gene>
<protein>
    <recommendedName>
        <fullName evidence="5">CENP-V/GFA domain-containing protein</fullName>
    </recommendedName>
</protein>
<dbReference type="STRING" id="1447883.A0A2B7YBE0"/>
<keyword evidence="7" id="KW-1185">Reference proteome</keyword>
<feature type="domain" description="CENP-V/GFA" evidence="5">
    <location>
        <begin position="210"/>
        <end position="326"/>
    </location>
</feature>
<dbReference type="GO" id="GO:0016846">
    <property type="term" value="F:carbon-sulfur lyase activity"/>
    <property type="evidence" value="ECO:0007669"/>
    <property type="project" value="InterPro"/>
</dbReference>
<evidence type="ECO:0000256" key="3">
    <source>
        <dbReference type="ARBA" id="ARBA00022833"/>
    </source>
</evidence>
<feature type="domain" description="CENP-V/GFA" evidence="5">
    <location>
        <begin position="3"/>
        <end position="109"/>
    </location>
</feature>
<comment type="caution">
    <text evidence="6">The sequence shown here is derived from an EMBL/GenBank/DDBJ whole genome shotgun (WGS) entry which is preliminary data.</text>
</comment>
<dbReference type="SUPFAM" id="SSF51316">
    <property type="entry name" value="Mss4-like"/>
    <property type="match status" value="2"/>
</dbReference>
<reference evidence="6 7" key="1">
    <citation type="submission" date="2017-10" db="EMBL/GenBank/DDBJ databases">
        <title>Comparative genomics in systemic dimorphic fungi from Ajellomycetaceae.</title>
        <authorList>
            <person name="Munoz J.F."/>
            <person name="Mcewen J.G."/>
            <person name="Clay O.K."/>
            <person name="Cuomo C.A."/>
        </authorList>
    </citation>
    <scope>NUCLEOTIDE SEQUENCE [LARGE SCALE GENOMIC DNA]</scope>
    <source>
        <strain evidence="6 7">UAMH7299</strain>
    </source>
</reference>
<accession>A0A2B7YBE0</accession>
<organism evidence="6 7">
    <name type="scientific">Polytolypa hystricis (strain UAMH7299)</name>
    <dbReference type="NCBI Taxonomy" id="1447883"/>
    <lineage>
        <taxon>Eukaryota</taxon>
        <taxon>Fungi</taxon>
        <taxon>Dikarya</taxon>
        <taxon>Ascomycota</taxon>
        <taxon>Pezizomycotina</taxon>
        <taxon>Eurotiomycetes</taxon>
        <taxon>Eurotiomycetidae</taxon>
        <taxon>Onygenales</taxon>
        <taxon>Onygenales incertae sedis</taxon>
        <taxon>Polytolypa</taxon>
    </lineage>
</organism>
<sequence>MDVAIACLCARTGQRVSLHAPSTDLSSQTFCHCDTCCWSSGMLCTSYIALDAAPSNFDNLVQYKVPESSSTRWFCRTCGAHVFIDISDVKTGSRKFLVAAGVVEAGRFQTERTTQLGIGSTVDGGLSLLFRETAECYGTGCFAGEEGVGLDAQNALEPAPVNSPGGDTTQKQRRLNGRCLCGGVSYMITPPDETSKSASSPWPDLLVPYHTNSSANPDDVKWWLRANDTKYLAGLCACNSCRLAAGFPIQSWAFVPKSNIFNQDGSPLTYGTGTMKQYESSPGVYRELCSVCGATVFWHCKERPGVVDVSVGLLRSSSGSRAEDWLDWASGRVSFGEEAADQGLIQILSQKSVKIG</sequence>
<dbReference type="Proteomes" id="UP000224634">
    <property type="component" value="Unassembled WGS sequence"/>
</dbReference>
<keyword evidence="4" id="KW-0456">Lyase</keyword>
<dbReference type="PROSITE" id="PS51891">
    <property type="entry name" value="CENP_V_GFA"/>
    <property type="match status" value="2"/>
</dbReference>